<dbReference type="AlphaFoldDB" id="W4KE68"/>
<dbReference type="OrthoDB" id="3241054at2759"/>
<evidence type="ECO:0000313" key="1">
    <source>
        <dbReference type="EMBL" id="ETW84152.1"/>
    </source>
</evidence>
<proteinExistence type="predicted"/>
<dbReference type="RefSeq" id="XP_009543856.1">
    <property type="nucleotide sequence ID" value="XM_009545561.1"/>
</dbReference>
<evidence type="ECO:0000313" key="2">
    <source>
        <dbReference type="Proteomes" id="UP000030671"/>
    </source>
</evidence>
<dbReference type="KEGG" id="hir:HETIRDRAFT_170638"/>
<keyword evidence="2" id="KW-1185">Reference proteome</keyword>
<gene>
    <name evidence="1" type="ORF">HETIRDRAFT_170638</name>
</gene>
<name>W4KE68_HETIT</name>
<sequence>MHLTVTSTQSPACQSTSSDLSSLFRVLWVAVSSPQSPMGCKYVFAGLTQPLSHAVITASPFFLLAFSITKLHC</sequence>
<reference evidence="1 2" key="1">
    <citation type="journal article" date="2012" name="New Phytol.">
        <title>Insight into trade-off between wood decay and parasitism from the genome of a fungal forest pathogen.</title>
        <authorList>
            <person name="Olson A."/>
            <person name="Aerts A."/>
            <person name="Asiegbu F."/>
            <person name="Belbahri L."/>
            <person name="Bouzid O."/>
            <person name="Broberg A."/>
            <person name="Canback B."/>
            <person name="Coutinho P.M."/>
            <person name="Cullen D."/>
            <person name="Dalman K."/>
            <person name="Deflorio G."/>
            <person name="van Diepen L.T."/>
            <person name="Dunand C."/>
            <person name="Duplessis S."/>
            <person name="Durling M."/>
            <person name="Gonthier P."/>
            <person name="Grimwood J."/>
            <person name="Fossdal C.G."/>
            <person name="Hansson D."/>
            <person name="Henrissat B."/>
            <person name="Hietala A."/>
            <person name="Himmelstrand K."/>
            <person name="Hoffmeister D."/>
            <person name="Hogberg N."/>
            <person name="James T.Y."/>
            <person name="Karlsson M."/>
            <person name="Kohler A."/>
            <person name="Kues U."/>
            <person name="Lee Y.H."/>
            <person name="Lin Y.C."/>
            <person name="Lind M."/>
            <person name="Lindquist E."/>
            <person name="Lombard V."/>
            <person name="Lucas S."/>
            <person name="Lunden K."/>
            <person name="Morin E."/>
            <person name="Murat C."/>
            <person name="Park J."/>
            <person name="Raffaello T."/>
            <person name="Rouze P."/>
            <person name="Salamov A."/>
            <person name="Schmutz J."/>
            <person name="Solheim H."/>
            <person name="Stahlberg J."/>
            <person name="Velez H."/>
            <person name="de Vries R.P."/>
            <person name="Wiebenga A."/>
            <person name="Woodward S."/>
            <person name="Yakovlev I."/>
            <person name="Garbelotto M."/>
            <person name="Martin F."/>
            <person name="Grigoriev I.V."/>
            <person name="Stenlid J."/>
        </authorList>
    </citation>
    <scope>NUCLEOTIDE SEQUENCE [LARGE SCALE GENOMIC DNA]</scope>
    <source>
        <strain evidence="1 2">TC 32-1</strain>
    </source>
</reference>
<protein>
    <submittedName>
        <fullName evidence="1">Uncharacterized protein</fullName>
    </submittedName>
</protein>
<accession>W4KE68</accession>
<dbReference type="InParanoid" id="W4KE68"/>
<dbReference type="GeneID" id="20668299"/>
<organism evidence="1 2">
    <name type="scientific">Heterobasidion irregulare (strain TC 32-1)</name>
    <dbReference type="NCBI Taxonomy" id="747525"/>
    <lineage>
        <taxon>Eukaryota</taxon>
        <taxon>Fungi</taxon>
        <taxon>Dikarya</taxon>
        <taxon>Basidiomycota</taxon>
        <taxon>Agaricomycotina</taxon>
        <taxon>Agaricomycetes</taxon>
        <taxon>Russulales</taxon>
        <taxon>Bondarzewiaceae</taxon>
        <taxon>Heterobasidion</taxon>
        <taxon>Heterobasidion annosum species complex</taxon>
    </lineage>
</organism>
<dbReference type="Proteomes" id="UP000030671">
    <property type="component" value="Unassembled WGS sequence"/>
</dbReference>
<dbReference type="HOGENOM" id="CLU_2705091_0_0_1"/>
<dbReference type="EMBL" id="KI925456">
    <property type="protein sequence ID" value="ETW84152.1"/>
    <property type="molecule type" value="Genomic_DNA"/>
</dbReference>